<dbReference type="SMART" id="SM00271">
    <property type="entry name" value="DnaJ"/>
    <property type="match status" value="1"/>
</dbReference>
<dbReference type="CDD" id="cd06257">
    <property type="entry name" value="DnaJ"/>
    <property type="match status" value="1"/>
</dbReference>
<dbReference type="PROSITE" id="PS50076">
    <property type="entry name" value="DNAJ_2"/>
    <property type="match status" value="1"/>
</dbReference>
<dbReference type="Proteomes" id="UP000237968">
    <property type="component" value="Unassembled WGS sequence"/>
</dbReference>
<dbReference type="Gene3D" id="2.60.260.20">
    <property type="entry name" value="Urease metallochaperone UreE, N-terminal domain"/>
    <property type="match status" value="2"/>
</dbReference>
<evidence type="ECO:0000313" key="3">
    <source>
        <dbReference type="EMBL" id="PRP92172.1"/>
    </source>
</evidence>
<feature type="domain" description="J" evidence="2">
    <location>
        <begin position="3"/>
        <end position="68"/>
    </location>
</feature>
<dbReference type="InterPro" id="IPR036869">
    <property type="entry name" value="J_dom_sf"/>
</dbReference>
<dbReference type="SUPFAM" id="SSF46565">
    <property type="entry name" value="Chaperone J-domain"/>
    <property type="match status" value="1"/>
</dbReference>
<dbReference type="GO" id="GO:0042026">
    <property type="term" value="P:protein refolding"/>
    <property type="evidence" value="ECO:0007669"/>
    <property type="project" value="TreeGrafter"/>
</dbReference>
<keyword evidence="1" id="KW-0143">Chaperone</keyword>
<proteinExistence type="predicted"/>
<organism evidence="3 4">
    <name type="scientific">Enhygromyxa salina</name>
    <dbReference type="NCBI Taxonomy" id="215803"/>
    <lineage>
        <taxon>Bacteria</taxon>
        <taxon>Pseudomonadati</taxon>
        <taxon>Myxococcota</taxon>
        <taxon>Polyangia</taxon>
        <taxon>Nannocystales</taxon>
        <taxon>Nannocystaceae</taxon>
        <taxon>Enhygromyxa</taxon>
    </lineage>
</organism>
<dbReference type="GO" id="GO:0005737">
    <property type="term" value="C:cytoplasm"/>
    <property type="evidence" value="ECO:0007669"/>
    <property type="project" value="TreeGrafter"/>
</dbReference>
<keyword evidence="4" id="KW-1185">Reference proteome</keyword>
<dbReference type="PROSITE" id="PS00636">
    <property type="entry name" value="DNAJ_1"/>
    <property type="match status" value="1"/>
</dbReference>
<gene>
    <name evidence="3" type="primary">dnaJ_5</name>
    <name evidence="3" type="ORF">ENSA5_51190</name>
</gene>
<dbReference type="SUPFAM" id="SSF49493">
    <property type="entry name" value="HSP40/DnaJ peptide-binding domain"/>
    <property type="match status" value="2"/>
</dbReference>
<dbReference type="PRINTS" id="PR00625">
    <property type="entry name" value="JDOMAIN"/>
</dbReference>
<evidence type="ECO:0000313" key="4">
    <source>
        <dbReference type="Proteomes" id="UP000237968"/>
    </source>
</evidence>
<reference evidence="3 4" key="1">
    <citation type="submission" date="2018-03" db="EMBL/GenBank/DDBJ databases">
        <title>Draft Genome Sequences of the Obligatory Marine Myxobacteria Enhygromyxa salina SWB005.</title>
        <authorList>
            <person name="Poehlein A."/>
            <person name="Moghaddam J.A."/>
            <person name="Harms H."/>
            <person name="Alanjari M."/>
            <person name="Koenig G.M."/>
            <person name="Daniel R."/>
            <person name="Schaeberle T.F."/>
        </authorList>
    </citation>
    <scope>NUCLEOTIDE SEQUENCE [LARGE SCALE GENOMIC DNA]</scope>
    <source>
        <strain evidence="3 4">SWB005</strain>
    </source>
</reference>
<dbReference type="PANTHER" id="PTHR43096">
    <property type="entry name" value="DNAJ HOMOLOG 1, MITOCHONDRIAL-RELATED"/>
    <property type="match status" value="1"/>
</dbReference>
<dbReference type="GO" id="GO:0051082">
    <property type="term" value="F:unfolded protein binding"/>
    <property type="evidence" value="ECO:0007669"/>
    <property type="project" value="InterPro"/>
</dbReference>
<dbReference type="InterPro" id="IPR008971">
    <property type="entry name" value="HSP40/DnaJ_pept-bd"/>
</dbReference>
<dbReference type="EMBL" id="PVNK01000221">
    <property type="protein sequence ID" value="PRP92172.1"/>
    <property type="molecule type" value="Genomic_DNA"/>
</dbReference>
<dbReference type="Pfam" id="PF01556">
    <property type="entry name" value="DnaJ_C"/>
    <property type="match status" value="1"/>
</dbReference>
<name>A0A2S9XH39_9BACT</name>
<dbReference type="PANTHER" id="PTHR43096:SF52">
    <property type="entry name" value="DNAJ HOMOLOG 1, MITOCHONDRIAL-RELATED"/>
    <property type="match status" value="1"/>
</dbReference>
<dbReference type="InterPro" id="IPR018253">
    <property type="entry name" value="DnaJ_domain_CS"/>
</dbReference>
<dbReference type="Gene3D" id="1.10.287.110">
    <property type="entry name" value="DnaJ domain"/>
    <property type="match status" value="1"/>
</dbReference>
<dbReference type="InterPro" id="IPR001623">
    <property type="entry name" value="DnaJ_domain"/>
</dbReference>
<accession>A0A2S9XH39</accession>
<dbReference type="Pfam" id="PF00226">
    <property type="entry name" value="DnaJ"/>
    <property type="match status" value="1"/>
</dbReference>
<evidence type="ECO:0000256" key="1">
    <source>
        <dbReference type="ARBA" id="ARBA00023186"/>
    </source>
</evidence>
<sequence length="330" mass="35959">MKDLYQSLGVERSASQDEIKKAYRALTRKHHPDKNPGDKASEERFKEVSQAYEVLGDQDKRQLYDEFGEMSLTQGFDPDRARAYQRARAGGFGGAPGGAGGWPGARGGGHQSYSFSDFGDARETSFDDLLSRLFGGGRIDGDVFGRGARPQHRRGEDIHGKIQVTLMDSLLGVVVPLRVEDRSGTPRTLDVRVPEGISDGAKLRLREQGGPGTPPGDIILTVGVLPGRNLERDGTNLRLKVPVTALEAYRGGPIDIPTPWGPVTMKLPAGTQNGQTLRLREKGVRIRGEARGDLLVTIDVRMPEAGDEELLAALERLQGETTLRREEALA</sequence>
<dbReference type="InterPro" id="IPR002939">
    <property type="entry name" value="DnaJ_C"/>
</dbReference>
<comment type="caution">
    <text evidence="3">The sequence shown here is derived from an EMBL/GenBank/DDBJ whole genome shotgun (WGS) entry which is preliminary data.</text>
</comment>
<dbReference type="OrthoDB" id="9779889at2"/>
<evidence type="ECO:0000259" key="2">
    <source>
        <dbReference type="PROSITE" id="PS50076"/>
    </source>
</evidence>
<protein>
    <submittedName>
        <fullName evidence="3">Chaperone protein DnaJ</fullName>
    </submittedName>
</protein>
<dbReference type="RefSeq" id="WP_106394356.1">
    <property type="nucleotide sequence ID" value="NZ_PVNK01000221.1"/>
</dbReference>
<dbReference type="AlphaFoldDB" id="A0A2S9XH39"/>
<dbReference type="CDD" id="cd10747">
    <property type="entry name" value="DnaJ_C"/>
    <property type="match status" value="1"/>
</dbReference>